<comment type="similarity">
    <text evidence="2">Belongs to the citrate synthase family.</text>
</comment>
<feature type="domain" description="HTH merR-type" evidence="5">
    <location>
        <begin position="8"/>
        <end position="50"/>
    </location>
</feature>
<dbReference type="InterPro" id="IPR002020">
    <property type="entry name" value="Citrate_synthase"/>
</dbReference>
<reference evidence="7" key="1">
    <citation type="journal article" date="2019" name="Int. J. Syst. Evol. Microbiol.">
        <title>The Global Catalogue of Microorganisms (GCM) 10K type strain sequencing project: providing services to taxonomists for standard genome sequencing and annotation.</title>
        <authorList>
            <consortium name="The Broad Institute Genomics Platform"/>
            <consortium name="The Broad Institute Genome Sequencing Center for Infectious Disease"/>
            <person name="Wu L."/>
            <person name="Ma J."/>
        </authorList>
    </citation>
    <scope>NUCLEOTIDE SEQUENCE [LARGE SCALE GENOMIC DNA]</scope>
    <source>
        <strain evidence="7">JCM 17441</strain>
    </source>
</reference>
<evidence type="ECO:0000256" key="4">
    <source>
        <dbReference type="ARBA" id="ARBA00022679"/>
    </source>
</evidence>
<dbReference type="Gene3D" id="1.10.230.10">
    <property type="entry name" value="Cytochrome P450-Terp, domain 2"/>
    <property type="match status" value="1"/>
</dbReference>
<dbReference type="EMBL" id="BAABAT010000010">
    <property type="protein sequence ID" value="GAA4250704.1"/>
    <property type="molecule type" value="Genomic_DNA"/>
</dbReference>
<dbReference type="SUPFAM" id="SSF48256">
    <property type="entry name" value="Citrate synthase"/>
    <property type="match status" value="1"/>
</dbReference>
<evidence type="ECO:0000259" key="5">
    <source>
        <dbReference type="Pfam" id="PF13411"/>
    </source>
</evidence>
<dbReference type="InterPro" id="IPR016143">
    <property type="entry name" value="Citrate_synth-like_sm_a-sub"/>
</dbReference>
<dbReference type="InterPro" id="IPR000551">
    <property type="entry name" value="MerR-type_HTH_dom"/>
</dbReference>
<evidence type="ECO:0000313" key="7">
    <source>
        <dbReference type="Proteomes" id="UP001500620"/>
    </source>
</evidence>
<evidence type="ECO:0000256" key="3">
    <source>
        <dbReference type="ARBA" id="ARBA00012972"/>
    </source>
</evidence>
<evidence type="ECO:0000313" key="6">
    <source>
        <dbReference type="EMBL" id="GAA4250704.1"/>
    </source>
</evidence>
<proteinExistence type="inferred from homology"/>
<organism evidence="6 7">
    <name type="scientific">Dactylosporangium darangshiense</name>
    <dbReference type="NCBI Taxonomy" id="579108"/>
    <lineage>
        <taxon>Bacteria</taxon>
        <taxon>Bacillati</taxon>
        <taxon>Actinomycetota</taxon>
        <taxon>Actinomycetes</taxon>
        <taxon>Micromonosporales</taxon>
        <taxon>Micromonosporaceae</taxon>
        <taxon>Dactylosporangium</taxon>
    </lineage>
</organism>
<dbReference type="PANTHER" id="PTHR11739">
    <property type="entry name" value="CITRATE SYNTHASE"/>
    <property type="match status" value="1"/>
</dbReference>
<dbReference type="Pfam" id="PF13411">
    <property type="entry name" value="MerR_1"/>
    <property type="match status" value="1"/>
</dbReference>
<dbReference type="Proteomes" id="UP001500620">
    <property type="component" value="Unassembled WGS sequence"/>
</dbReference>
<comment type="pathway">
    <text evidence="1">Carbohydrate metabolism; tricarboxylic acid cycle.</text>
</comment>
<dbReference type="SUPFAM" id="SSF46955">
    <property type="entry name" value="Putative DNA-binding domain"/>
    <property type="match status" value="1"/>
</dbReference>
<evidence type="ECO:0000256" key="1">
    <source>
        <dbReference type="ARBA" id="ARBA00005163"/>
    </source>
</evidence>
<accession>A0ABP8D9T9</accession>
<protein>
    <recommendedName>
        <fullName evidence="3">citrate synthase (unknown stereospecificity)</fullName>
        <ecNumber evidence="3">2.3.3.16</ecNumber>
    </recommendedName>
</protein>
<keyword evidence="4" id="KW-0808">Transferase</keyword>
<dbReference type="Gene3D" id="1.10.580.10">
    <property type="entry name" value="Citrate Synthase, domain 1"/>
    <property type="match status" value="1"/>
</dbReference>
<dbReference type="InterPro" id="IPR036969">
    <property type="entry name" value="Citrate_synthase_sf"/>
</dbReference>
<gene>
    <name evidence="6" type="ORF">GCM10022255_040420</name>
</gene>
<comment type="caution">
    <text evidence="6">The sequence shown here is derived from an EMBL/GenBank/DDBJ whole genome shotgun (WGS) entry which is preliminary data.</text>
</comment>
<dbReference type="Pfam" id="PF00285">
    <property type="entry name" value="Citrate_synt"/>
    <property type="match status" value="1"/>
</dbReference>
<sequence length="399" mass="42601">MAAWIGADEAARRLGVKPATLYSYVSRGVLTRRKADDGRSVFDPREIDRMVRRGRPRRSPGSTELVIESAVTMLGDDRHYYRGRDAITLADAWRFERVAAFLWTGAEAETEPWVAADDAVSAAREAQRGLASAVSLLERLQVIVTALAVADPVRFNLDPAAVALVGQGLVAGMVDALPPGRAGVGAAGGPAVHERLWVKLAADEADERLADVLRFAMVLLADHELAASTLAARVAASVRADPYAVVTAGLGVTAGALHGGASLGVEGMFAEIDEASRASFAMGERLRRGERVPGFGHAVYRSGDARGEALLERVRRAVPGHPRLAVAEAMLEEARRRRLPAVNVDFALGLLTHLAGMPRGAGEAIFGLARTAGWLAHAMEEYARPTRLRLRAAYTGPLE</sequence>
<name>A0ABP8D9T9_9ACTN</name>
<dbReference type="RefSeq" id="WP_345128647.1">
    <property type="nucleotide sequence ID" value="NZ_BAABAT010000010.1"/>
</dbReference>
<keyword evidence="7" id="KW-1185">Reference proteome</keyword>
<evidence type="ECO:0000256" key="2">
    <source>
        <dbReference type="ARBA" id="ARBA00010566"/>
    </source>
</evidence>
<dbReference type="EC" id="2.3.3.16" evidence="3"/>
<dbReference type="PRINTS" id="PR00143">
    <property type="entry name" value="CITRTSNTHASE"/>
</dbReference>
<dbReference type="InterPro" id="IPR016142">
    <property type="entry name" value="Citrate_synth-like_lrg_a-sub"/>
</dbReference>
<dbReference type="InterPro" id="IPR009061">
    <property type="entry name" value="DNA-bd_dom_put_sf"/>
</dbReference>
<dbReference type="PANTHER" id="PTHR11739:SF4">
    <property type="entry name" value="CITRATE SYNTHASE, PEROXISOMAL"/>
    <property type="match status" value="1"/>
</dbReference>